<evidence type="ECO:0000256" key="1">
    <source>
        <dbReference type="SAM" id="Phobius"/>
    </source>
</evidence>
<dbReference type="Proteomes" id="UP000595857">
    <property type="component" value="Chromosome"/>
</dbReference>
<dbReference type="InterPro" id="IPR028087">
    <property type="entry name" value="Tad_N"/>
</dbReference>
<protein>
    <recommendedName>
        <fullName evidence="2">Putative Flp pilus-assembly TadG-like N-terminal domain-containing protein</fullName>
    </recommendedName>
</protein>
<gene>
    <name evidence="3" type="ORF">JI748_10655</name>
</gene>
<keyword evidence="4" id="KW-1185">Reference proteome</keyword>
<keyword evidence="1" id="KW-1133">Transmembrane helix</keyword>
<proteinExistence type="predicted"/>
<dbReference type="Gene3D" id="3.40.50.410">
    <property type="entry name" value="von Willebrand factor, type A domain"/>
    <property type="match status" value="1"/>
</dbReference>
<accession>A0ABX7C4T1</accession>
<keyword evidence="1" id="KW-0472">Membrane</keyword>
<organism evidence="3 4">
    <name type="scientific">Devosia rhizoryzae</name>
    <dbReference type="NCBI Taxonomy" id="2774137"/>
    <lineage>
        <taxon>Bacteria</taxon>
        <taxon>Pseudomonadati</taxon>
        <taxon>Pseudomonadota</taxon>
        <taxon>Alphaproteobacteria</taxon>
        <taxon>Hyphomicrobiales</taxon>
        <taxon>Devosiaceae</taxon>
        <taxon>Devosia</taxon>
    </lineage>
</organism>
<dbReference type="SUPFAM" id="SSF53300">
    <property type="entry name" value="vWA-like"/>
    <property type="match status" value="1"/>
</dbReference>
<evidence type="ECO:0000313" key="4">
    <source>
        <dbReference type="Proteomes" id="UP000595857"/>
    </source>
</evidence>
<sequence length="611" mass="65240">MSQFTRLLRRFGRDESGVFAVIFGLMAIVLIALGGAVVDYVSLEQTRARAQTALDAAALALQRDIDRVGVTKEDIRLRAENIVKERIGDTRVSVKVDRISIEPESGRLLLGGDFTLPTMFVSLVGVNQLGASFTSEAMQGAVNMEVAIALDITGSMEGSRITDLQNASYELIETILANNGGDTTARVALVPYAQSVNAGIYADALRGPIRLPRTIQNITWSSGSAKTISSIDKNNPAKVNVTNHGFLVNDWVYITGVSSMTQVNNKPFRVSTIGNGFFTLAGVDARNYSKGTGGSVIKCLAANCDPVITSPGHGYAEGEQIIITGARGITDFNNIAFNISTVTANSFVLPGASFSRTSTYSTNSGRFYCNWQSATVGCSEYQFRNIWNQTRTNAYTTCVTDRVAPINDRAPSTTFASRNYPEPKNGCISNSIVPLTTDEGALDNAIKAFEASGSTAGSLGILWSWYMLAPNFGNVWPDNRPAPYNEDDLLKAVIIMTDGAFNTVHCNGVVAKNSGPGSSIYSYGDFDYINCDAANGDAEKQAKAYCAAMKNGTGIVVYTVGFGITKGSDAAKLLEGCATSTSNAFLAENGDALIGAFRQIARNISALRLTL</sequence>
<feature type="transmembrane region" description="Helical" evidence="1">
    <location>
        <begin position="16"/>
        <end position="38"/>
    </location>
</feature>
<dbReference type="InterPro" id="IPR023366">
    <property type="entry name" value="ATP_synth_asu-like_sf"/>
</dbReference>
<dbReference type="InterPro" id="IPR042302">
    <property type="entry name" value="E1_FCCH_sf"/>
</dbReference>
<name>A0ABX7C4T1_9HYPH</name>
<dbReference type="EMBL" id="CP068046">
    <property type="protein sequence ID" value="QQR38244.1"/>
    <property type="molecule type" value="Genomic_DNA"/>
</dbReference>
<evidence type="ECO:0000313" key="3">
    <source>
        <dbReference type="EMBL" id="QQR38244.1"/>
    </source>
</evidence>
<dbReference type="InterPro" id="IPR036465">
    <property type="entry name" value="vWFA_dom_sf"/>
</dbReference>
<feature type="domain" description="Putative Flp pilus-assembly TadG-like N-terminal" evidence="2">
    <location>
        <begin position="17"/>
        <end position="60"/>
    </location>
</feature>
<dbReference type="Gene3D" id="2.40.30.20">
    <property type="match status" value="1"/>
</dbReference>
<dbReference type="Pfam" id="PF13400">
    <property type="entry name" value="Tad"/>
    <property type="match status" value="1"/>
</dbReference>
<evidence type="ECO:0000259" key="2">
    <source>
        <dbReference type="Pfam" id="PF13400"/>
    </source>
</evidence>
<dbReference type="Gene3D" id="2.40.30.180">
    <property type="entry name" value="Ubiquitin-activating enzyme E1, FCCH domain"/>
    <property type="match status" value="1"/>
</dbReference>
<dbReference type="RefSeq" id="WP_201630297.1">
    <property type="nucleotide sequence ID" value="NZ_CP068046.1"/>
</dbReference>
<keyword evidence="1" id="KW-0812">Transmembrane</keyword>
<reference evidence="3 4" key="1">
    <citation type="submission" date="2021-01" db="EMBL/GenBank/DDBJ databases">
        <title>Genome seq and assembly of Devosia sp. LEGU1.</title>
        <authorList>
            <person name="Chhetri G."/>
        </authorList>
    </citation>
    <scope>NUCLEOTIDE SEQUENCE [LARGE SCALE GENOMIC DNA]</scope>
    <source>
        <strain evidence="3 4">LEGU1</strain>
    </source>
</reference>